<proteinExistence type="predicted"/>
<evidence type="ECO:0008006" key="3">
    <source>
        <dbReference type="Google" id="ProtNLM"/>
    </source>
</evidence>
<protein>
    <recommendedName>
        <fullName evidence="3">Gliding motility protein</fullName>
    </recommendedName>
</protein>
<organism evidence="1 2">
    <name type="scientific">Paenibacillus terrae</name>
    <dbReference type="NCBI Taxonomy" id="159743"/>
    <lineage>
        <taxon>Bacteria</taxon>
        <taxon>Bacillati</taxon>
        <taxon>Bacillota</taxon>
        <taxon>Bacilli</taxon>
        <taxon>Bacillales</taxon>
        <taxon>Paenibacillaceae</taxon>
        <taxon>Paenibacillus</taxon>
    </lineage>
</organism>
<comment type="caution">
    <text evidence="1">The sequence shown here is derived from an EMBL/GenBank/DDBJ whole genome shotgun (WGS) entry which is preliminary data.</text>
</comment>
<accession>A0A0D7X1C9</accession>
<keyword evidence="2" id="KW-1185">Reference proteome</keyword>
<dbReference type="EMBL" id="JTHP01000025">
    <property type="protein sequence ID" value="KJD45069.1"/>
    <property type="molecule type" value="Genomic_DNA"/>
</dbReference>
<dbReference type="OrthoDB" id="6556030at2"/>
<dbReference type="AlphaFoldDB" id="A0A0D7X1C9"/>
<dbReference type="PATRIC" id="fig|159743.3.peg.3072"/>
<evidence type="ECO:0000313" key="2">
    <source>
        <dbReference type="Proteomes" id="UP000032534"/>
    </source>
</evidence>
<evidence type="ECO:0000313" key="1">
    <source>
        <dbReference type="EMBL" id="KJD45069.1"/>
    </source>
</evidence>
<sequence>MIPSVGDIYCVYSDKLQQYVACQITMLRETDSKRNPQLAAVLELDWTGDRLPDGAELHTMKPLVCDFYFWNHRLDHSFVGANVPPNYTLVGNIPPLVQEETNSYSGGWHVGGSLHRQRNWEKIDPGKREQFKAAANDDTLIEIGGQSIRRDTSKINDTILQVIDDMSELDKLPCLMTIHTDNADQALIHYVNSNPLIHELQLASCSSSQLDLRNSHVSRLILNAEGIEELYLNEDLEQLMLSGTLSLGLAIHAHEDGRWMGVQYSADVPTFHGLDRLNALSLTNVKEINMQQIVVRFPHLYELRIWGKPGIISNLHSLEQLKELHRFTTYDLFGFTGEEFPAPDRLPHLSMLWMTSLPTDAGKLIKAAYKKEVPRGLDLSITKARKPEWLAENLDNPFRDWDGREQITAANAKKSAQLYKKMLATVRTLDEQMGIDTVNATLKSLVTEYTEAFNKMDRRTGFIETVEREEIYMVLAGLLDQVEQQLGEQRKTLIDRDPLFELFDQLRDF</sequence>
<dbReference type="RefSeq" id="WP_044646685.1">
    <property type="nucleotide sequence ID" value="NZ_JTHP01000025.1"/>
</dbReference>
<name>A0A0D7X1C9_9BACL</name>
<dbReference type="Proteomes" id="UP000032534">
    <property type="component" value="Unassembled WGS sequence"/>
</dbReference>
<reference evidence="1 2" key="1">
    <citation type="submission" date="2014-11" db="EMBL/GenBank/DDBJ databases">
        <title>Draft Genome Sequences of Paenibacillus polymyxa NRRL B-30509 and Paenibacillus terrae NRRL B-30644, Strains from a Poultry Environment that Produce Tridecaptin A and Paenicidins.</title>
        <authorList>
            <person name="van Belkum M.J."/>
            <person name="Lohans C.T."/>
            <person name="Vederas J.C."/>
        </authorList>
    </citation>
    <scope>NUCLEOTIDE SEQUENCE [LARGE SCALE GENOMIC DNA]</scope>
    <source>
        <strain evidence="1 2">NRRL B-30644</strain>
    </source>
</reference>
<gene>
    <name evidence="1" type="ORF">QD47_13825</name>
</gene>